<dbReference type="AlphaFoldDB" id="A0A414ZQV7"/>
<reference evidence="2 3" key="1">
    <citation type="submission" date="2018-08" db="EMBL/GenBank/DDBJ databases">
        <title>A genome reference for cultivated species of the human gut microbiota.</title>
        <authorList>
            <person name="Zou Y."/>
            <person name="Xue W."/>
            <person name="Luo G."/>
        </authorList>
    </citation>
    <scope>NUCLEOTIDE SEQUENCE [LARGE SCALE GENOMIC DNA]</scope>
    <source>
        <strain evidence="2 3">AM16-11</strain>
    </source>
</reference>
<dbReference type="Proteomes" id="UP000285865">
    <property type="component" value="Unassembled WGS sequence"/>
</dbReference>
<accession>A0A414ZQV7</accession>
<name>A0A414ZQV7_9FIRM</name>
<protein>
    <recommendedName>
        <fullName evidence="1">AP2-like integrase N-terminal domain-containing protein</fullName>
    </recommendedName>
</protein>
<organism evidence="2 3">
    <name type="scientific">Agathobacter rectalis</name>
    <dbReference type="NCBI Taxonomy" id="39491"/>
    <lineage>
        <taxon>Bacteria</taxon>
        <taxon>Bacillati</taxon>
        <taxon>Bacillota</taxon>
        <taxon>Clostridia</taxon>
        <taxon>Lachnospirales</taxon>
        <taxon>Lachnospiraceae</taxon>
        <taxon>Agathobacter</taxon>
    </lineage>
</organism>
<evidence type="ECO:0000313" key="3">
    <source>
        <dbReference type="Proteomes" id="UP000285865"/>
    </source>
</evidence>
<evidence type="ECO:0000313" key="2">
    <source>
        <dbReference type="EMBL" id="RHI25615.1"/>
    </source>
</evidence>
<evidence type="ECO:0000259" key="1">
    <source>
        <dbReference type="Pfam" id="PF14657"/>
    </source>
</evidence>
<proteinExistence type="predicted"/>
<dbReference type="EMBL" id="QRKN01000001">
    <property type="protein sequence ID" value="RHI25615.1"/>
    <property type="molecule type" value="Genomic_DNA"/>
</dbReference>
<sequence length="178" mass="20779">MSEVIVRERYLKNGKKVYEYCFELAHEGGKRRRRTKSGFATKREARAAGRQALYEYENVGEVVVDNNISYSDFLDFWIEYDCSNDCRKREGCTDTYKQGIWTVEGRKDNGNRSKQGYRPLSGISCDGTYSKAAYIFHCKRGGRWRYRPSSLQVYRSYGFCLCGNPVCGTDCSWWFLFL</sequence>
<dbReference type="InterPro" id="IPR028259">
    <property type="entry name" value="AP2-like_int_N"/>
</dbReference>
<comment type="caution">
    <text evidence="2">The sequence shown here is derived from an EMBL/GenBank/DDBJ whole genome shotgun (WGS) entry which is preliminary data.</text>
</comment>
<feature type="domain" description="AP2-like integrase N-terminal" evidence="1">
    <location>
        <begin position="27"/>
        <end position="53"/>
    </location>
</feature>
<dbReference type="Pfam" id="PF14657">
    <property type="entry name" value="Arm-DNA-bind_4"/>
    <property type="match status" value="1"/>
</dbReference>
<gene>
    <name evidence="2" type="ORF">DW172_02710</name>
</gene>